<evidence type="ECO:0000256" key="1">
    <source>
        <dbReference type="SAM" id="MobiDB-lite"/>
    </source>
</evidence>
<gene>
    <name evidence="2" type="ORF">CFN03_09645</name>
</gene>
<dbReference type="Proteomes" id="UP000216682">
    <property type="component" value="Unassembled WGS sequence"/>
</dbReference>
<comment type="caution">
    <text evidence="2">The sequence shown here is derived from an EMBL/GenBank/DDBJ whole genome shotgun (WGS) entry which is preliminary data.</text>
</comment>
<feature type="compositionally biased region" description="Polar residues" evidence="1">
    <location>
        <begin position="56"/>
        <end position="71"/>
    </location>
</feature>
<feature type="compositionally biased region" description="Polar residues" evidence="1">
    <location>
        <begin position="30"/>
        <end position="41"/>
    </location>
</feature>
<feature type="compositionally biased region" description="Basic and acidic residues" evidence="1">
    <location>
        <begin position="240"/>
        <end position="252"/>
    </location>
</feature>
<accession>A0A265E555</accession>
<organism evidence="2 3">
    <name type="scientific">Salinicoccus roseus</name>
    <dbReference type="NCBI Taxonomy" id="45670"/>
    <lineage>
        <taxon>Bacteria</taxon>
        <taxon>Bacillati</taxon>
        <taxon>Bacillota</taxon>
        <taxon>Bacilli</taxon>
        <taxon>Bacillales</taxon>
        <taxon>Staphylococcaceae</taxon>
        <taxon>Salinicoccus</taxon>
    </lineage>
</organism>
<dbReference type="AlphaFoldDB" id="A0A265E555"/>
<feature type="region of interest" description="Disordered" evidence="1">
    <location>
        <begin position="240"/>
        <end position="261"/>
    </location>
</feature>
<sequence>MEPDDNTEEETVESPDEGADDRTSEEKTSNEQPETNGSSEAATEEDANSEKEGEGTASSEEFSDDSSNPAATSFDIHSDEVQQALFDSGSVKTENLTFSQDVITKGMSQSEVEERYGPYDFIYPGHGSPVVIYGNLGVNYSEVFPYGTNDEQTDEDINPDENIVEDVKFYAGLPYDEVVDALGAPDVDVYETEGGPVSGLQLMEYVIEDKEESTITGTFWLHDNESGEKIVDLMTVDEVPDHTEESTVREPQESEDVSEDEEERMKAFISNYTDDLTNYYNNDEEDILTFTREESPNYEKISANKASGNYRNHRTYDVDVIDIKNNETNEYEVTVTRNYEHISSNGRRTTVVEYTIVNTPQGFMIYDYEEIDNEPVY</sequence>
<dbReference type="EMBL" id="NPEZ01000004">
    <property type="protein sequence ID" value="OZT76719.1"/>
    <property type="molecule type" value="Genomic_DNA"/>
</dbReference>
<reference evidence="2 3" key="1">
    <citation type="submission" date="2017-07" db="EMBL/GenBank/DDBJ databases">
        <title>Shotgun whole genome sequences of three halophilic bacterial isolates.</title>
        <authorList>
            <person name="Pozzo T."/>
            <person name="Higdon S.M."/>
            <person name="Quillaguaman J."/>
        </authorList>
    </citation>
    <scope>NUCLEOTIDE SEQUENCE [LARGE SCALE GENOMIC DNA]</scope>
    <source>
        <strain evidence="2 3">BU-1</strain>
    </source>
</reference>
<proteinExistence type="predicted"/>
<feature type="compositionally biased region" description="Basic and acidic residues" evidence="1">
    <location>
        <begin position="20"/>
        <end position="29"/>
    </location>
</feature>
<name>A0A265E555_9STAP</name>
<evidence type="ECO:0000313" key="2">
    <source>
        <dbReference type="EMBL" id="OZT76719.1"/>
    </source>
</evidence>
<evidence type="ECO:0000313" key="3">
    <source>
        <dbReference type="Proteomes" id="UP000216682"/>
    </source>
</evidence>
<feature type="compositionally biased region" description="Acidic residues" evidence="1">
    <location>
        <begin position="1"/>
        <end position="19"/>
    </location>
</feature>
<feature type="region of interest" description="Disordered" evidence="1">
    <location>
        <begin position="1"/>
        <end position="73"/>
    </location>
</feature>
<protein>
    <submittedName>
        <fullName evidence="2">Uncharacterized protein</fullName>
    </submittedName>
</protein>